<reference evidence="8 9" key="1">
    <citation type="submission" date="2016-07" db="EMBL/GenBank/DDBJ databases">
        <title>Pervasive Adenine N6-methylation of Active Genes in Fungi.</title>
        <authorList>
            <consortium name="DOE Joint Genome Institute"/>
            <person name="Mondo S.J."/>
            <person name="Dannebaum R.O."/>
            <person name="Kuo R.C."/>
            <person name="Labutti K."/>
            <person name="Haridas S."/>
            <person name="Kuo A."/>
            <person name="Salamov A."/>
            <person name="Ahrendt S.R."/>
            <person name="Lipzen A."/>
            <person name="Sullivan W."/>
            <person name="Andreopoulos W.B."/>
            <person name="Clum A."/>
            <person name="Lindquist E."/>
            <person name="Daum C."/>
            <person name="Ramamoorthy G.K."/>
            <person name="Gryganskyi A."/>
            <person name="Culley D."/>
            <person name="Magnuson J.K."/>
            <person name="James T.Y."/>
            <person name="O'Malley M.A."/>
            <person name="Stajich J.E."/>
            <person name="Spatafora J.W."/>
            <person name="Visel A."/>
            <person name="Grigoriev I.V."/>
        </authorList>
    </citation>
    <scope>NUCLEOTIDE SEQUENCE [LARGE SCALE GENOMIC DNA]</scope>
    <source>
        <strain evidence="8 9">68-887.2</strain>
    </source>
</reference>
<evidence type="ECO:0000256" key="4">
    <source>
        <dbReference type="ARBA" id="ARBA00022801"/>
    </source>
</evidence>
<dbReference type="STRING" id="71784.A0A1Y2AK12"/>
<feature type="binding site" evidence="6">
    <location>
        <position position="186"/>
    </location>
    <ligand>
        <name>substrate</name>
    </ligand>
</feature>
<evidence type="ECO:0000313" key="8">
    <source>
        <dbReference type="EMBL" id="ORY22891.1"/>
    </source>
</evidence>
<protein>
    <recommendedName>
        <fullName evidence="3">amidase</fullName>
        <ecNumber evidence="3">3.5.1.4</ecNumber>
    </recommendedName>
</protein>
<dbReference type="Pfam" id="PF01425">
    <property type="entry name" value="Amidase"/>
    <property type="match status" value="1"/>
</dbReference>
<evidence type="ECO:0000313" key="9">
    <source>
        <dbReference type="Proteomes" id="UP000193986"/>
    </source>
</evidence>
<comment type="similarity">
    <text evidence="2">Belongs to the amidase family.</text>
</comment>
<evidence type="ECO:0000256" key="2">
    <source>
        <dbReference type="ARBA" id="ARBA00009199"/>
    </source>
</evidence>
<dbReference type="SUPFAM" id="SSF75304">
    <property type="entry name" value="Amidase signature (AS) enzymes"/>
    <property type="match status" value="1"/>
</dbReference>
<evidence type="ECO:0000259" key="7">
    <source>
        <dbReference type="Pfam" id="PF01425"/>
    </source>
</evidence>
<dbReference type="PANTHER" id="PTHR46072">
    <property type="entry name" value="AMIDASE-RELATED-RELATED"/>
    <property type="match status" value="1"/>
</dbReference>
<dbReference type="PROSITE" id="PS00571">
    <property type="entry name" value="AMIDASES"/>
    <property type="match status" value="1"/>
</dbReference>
<dbReference type="InParanoid" id="A0A1Y2AK12"/>
<evidence type="ECO:0000256" key="6">
    <source>
        <dbReference type="PIRSR" id="PIRSR001221-2"/>
    </source>
</evidence>
<feature type="active site" description="Charge relay system" evidence="5">
    <location>
        <position position="136"/>
    </location>
</feature>
<dbReference type="Proteomes" id="UP000193986">
    <property type="component" value="Unassembled WGS sequence"/>
</dbReference>
<dbReference type="InterPro" id="IPR020556">
    <property type="entry name" value="Amidase_CS"/>
</dbReference>
<keyword evidence="4" id="KW-0378">Hydrolase</keyword>
<sequence>MSPSVVPPDYYALAAKAIAARDSCIPAEYRLPKSAHSLSLDVHELNETSDILTDEDREIINLSALQLRDAIVSTRYSAEDATKAYIKSASIAQQATNCLVEMFAGEALERARWLDQEFQRTGRVVGSLHGVPISIKDHISVKDHDSPSGFLSLVDKMVCEEDAHLVKILREAGAVFYVKTTNPQSLMQLETRCYLGITYNPYNIGLTSGGSSGGEGALISMKGSCLGVGTDIGGSIRTPAANCGIYGFKPSVGRIPYGGANTPMGPVGYDGILCTHGPMARSVDDLELYMRTLLAGEPWLVDPSLSPRPWSPMVQTEKKLRIGILRSDGVVTPVAPIRRAMEAVIGKLQETGNFEMVDFEPFNSARAWGILSALYWPDGGEVLEAHLRRVSEPMDPLTDWIISWSGRKPMSGKLQRELVAARDTFRRELAAHWQKIGIDVLLCPVGPSPAPPHGTSKYWNYTSYWNLANYPAAVLPTGLTVDPVLDTELKCSGRNADEDYIYANYDAVQSQGAPLSLQVVGYAFDDEMVIAALKQMDLVLNGPKGFLAR</sequence>
<feature type="active site" description="Charge relay system" evidence="5">
    <location>
        <position position="211"/>
    </location>
</feature>
<name>A0A1Y2AK12_9TREE</name>
<evidence type="ECO:0000256" key="5">
    <source>
        <dbReference type="PIRSR" id="PIRSR001221-1"/>
    </source>
</evidence>
<dbReference type="InterPro" id="IPR036928">
    <property type="entry name" value="AS_sf"/>
</dbReference>
<dbReference type="GO" id="GO:0004040">
    <property type="term" value="F:amidase activity"/>
    <property type="evidence" value="ECO:0007669"/>
    <property type="project" value="UniProtKB-EC"/>
</dbReference>
<comment type="caution">
    <text evidence="8">The sequence shown here is derived from an EMBL/GenBank/DDBJ whole genome shotgun (WGS) entry which is preliminary data.</text>
</comment>
<feature type="binding site" evidence="6">
    <location>
        <position position="211"/>
    </location>
    <ligand>
        <name>substrate</name>
    </ligand>
</feature>
<dbReference type="PIRSF" id="PIRSF001221">
    <property type="entry name" value="Amidase_fungi"/>
    <property type="match status" value="1"/>
</dbReference>
<dbReference type="OrthoDB" id="6428749at2759"/>
<evidence type="ECO:0000256" key="1">
    <source>
        <dbReference type="ARBA" id="ARBA00001311"/>
    </source>
</evidence>
<dbReference type="EMBL" id="MCFC01000086">
    <property type="protein sequence ID" value="ORY22891.1"/>
    <property type="molecule type" value="Genomic_DNA"/>
</dbReference>
<feature type="domain" description="Amidase" evidence="7">
    <location>
        <begin position="80"/>
        <end position="529"/>
    </location>
</feature>
<evidence type="ECO:0000256" key="3">
    <source>
        <dbReference type="ARBA" id="ARBA00012922"/>
    </source>
</evidence>
<feature type="binding site" evidence="6">
    <location>
        <begin position="232"/>
        <end position="235"/>
    </location>
    <ligand>
        <name>substrate</name>
    </ligand>
</feature>
<comment type="catalytic activity">
    <reaction evidence="1">
        <text>a monocarboxylic acid amide + H2O = a monocarboxylate + NH4(+)</text>
        <dbReference type="Rhea" id="RHEA:12020"/>
        <dbReference type="ChEBI" id="CHEBI:15377"/>
        <dbReference type="ChEBI" id="CHEBI:28938"/>
        <dbReference type="ChEBI" id="CHEBI:35757"/>
        <dbReference type="ChEBI" id="CHEBI:83628"/>
        <dbReference type="EC" id="3.5.1.4"/>
    </reaction>
</comment>
<organism evidence="8 9">
    <name type="scientific">Naematelia encephala</name>
    <dbReference type="NCBI Taxonomy" id="71784"/>
    <lineage>
        <taxon>Eukaryota</taxon>
        <taxon>Fungi</taxon>
        <taxon>Dikarya</taxon>
        <taxon>Basidiomycota</taxon>
        <taxon>Agaricomycotina</taxon>
        <taxon>Tremellomycetes</taxon>
        <taxon>Tremellales</taxon>
        <taxon>Naemateliaceae</taxon>
        <taxon>Naematelia</taxon>
    </lineage>
</organism>
<proteinExistence type="inferred from homology"/>
<dbReference type="AlphaFoldDB" id="A0A1Y2AK12"/>
<gene>
    <name evidence="8" type="ORF">BCR39DRAFT_550387</name>
</gene>
<dbReference type="PANTHER" id="PTHR46072:SF4">
    <property type="entry name" value="AMIDASE C550.07-RELATED"/>
    <property type="match status" value="1"/>
</dbReference>
<keyword evidence="9" id="KW-1185">Reference proteome</keyword>
<feature type="active site" description="Acyl-ester intermediate" evidence="5">
    <location>
        <position position="235"/>
    </location>
</feature>
<dbReference type="Gene3D" id="3.90.1300.10">
    <property type="entry name" value="Amidase signature (AS) domain"/>
    <property type="match status" value="1"/>
</dbReference>
<dbReference type="EC" id="3.5.1.4" evidence="3"/>
<dbReference type="InterPro" id="IPR023631">
    <property type="entry name" value="Amidase_dom"/>
</dbReference>
<accession>A0A1Y2AK12</accession>